<dbReference type="Proteomes" id="UP000289152">
    <property type="component" value="Unassembled WGS sequence"/>
</dbReference>
<feature type="compositionally biased region" description="Basic and acidic residues" evidence="1">
    <location>
        <begin position="748"/>
        <end position="763"/>
    </location>
</feature>
<feature type="compositionally biased region" description="Basic and acidic residues" evidence="1">
    <location>
        <begin position="374"/>
        <end position="388"/>
    </location>
</feature>
<evidence type="ECO:0000313" key="2">
    <source>
        <dbReference type="EMBL" id="RXK41827.1"/>
    </source>
</evidence>
<comment type="caution">
    <text evidence="2">The sequence shown here is derived from an EMBL/GenBank/DDBJ whole genome shotgun (WGS) entry which is preliminary data.</text>
</comment>
<accession>A0A4V1M4W9</accession>
<feature type="compositionally biased region" description="Low complexity" evidence="1">
    <location>
        <begin position="527"/>
        <end position="541"/>
    </location>
</feature>
<feature type="compositionally biased region" description="Basic and acidic residues" evidence="1">
    <location>
        <begin position="587"/>
        <end position="597"/>
    </location>
</feature>
<feature type="compositionally biased region" description="Basic and acidic residues" evidence="1">
    <location>
        <begin position="720"/>
        <end position="731"/>
    </location>
</feature>
<feature type="compositionally biased region" description="Polar residues" evidence="1">
    <location>
        <begin position="287"/>
        <end position="300"/>
    </location>
</feature>
<organism evidence="2 3">
    <name type="scientific">Tremella mesenterica</name>
    <name type="common">Jelly fungus</name>
    <dbReference type="NCBI Taxonomy" id="5217"/>
    <lineage>
        <taxon>Eukaryota</taxon>
        <taxon>Fungi</taxon>
        <taxon>Dikarya</taxon>
        <taxon>Basidiomycota</taxon>
        <taxon>Agaricomycotina</taxon>
        <taxon>Tremellomycetes</taxon>
        <taxon>Tremellales</taxon>
        <taxon>Tremellaceae</taxon>
        <taxon>Tremella</taxon>
    </lineage>
</organism>
<feature type="compositionally biased region" description="Acidic residues" evidence="1">
    <location>
        <begin position="662"/>
        <end position="671"/>
    </location>
</feature>
<feature type="region of interest" description="Disordered" evidence="1">
    <location>
        <begin position="628"/>
        <end position="795"/>
    </location>
</feature>
<feature type="compositionally biased region" description="Low complexity" evidence="1">
    <location>
        <begin position="486"/>
        <end position="499"/>
    </location>
</feature>
<dbReference type="OrthoDB" id="2575837at2759"/>
<evidence type="ECO:0000256" key="1">
    <source>
        <dbReference type="SAM" id="MobiDB-lite"/>
    </source>
</evidence>
<dbReference type="InParanoid" id="A0A4V1M4W9"/>
<feature type="region of interest" description="Disordered" evidence="1">
    <location>
        <begin position="476"/>
        <end position="608"/>
    </location>
</feature>
<feature type="region of interest" description="Disordered" evidence="1">
    <location>
        <begin position="237"/>
        <end position="301"/>
    </location>
</feature>
<reference evidence="2 3" key="1">
    <citation type="submission" date="2016-06" db="EMBL/GenBank/DDBJ databases">
        <title>Evolution of pathogenesis and genome organization in the Tremellales.</title>
        <authorList>
            <person name="Cuomo C."/>
            <person name="Litvintseva A."/>
            <person name="Heitman J."/>
            <person name="Chen Y."/>
            <person name="Sun S."/>
            <person name="Springer D."/>
            <person name="Dromer F."/>
            <person name="Young S."/>
            <person name="Zeng Q."/>
            <person name="Chapman S."/>
            <person name="Gujja S."/>
            <person name="Saif S."/>
            <person name="Birren B."/>
        </authorList>
    </citation>
    <scope>NUCLEOTIDE SEQUENCE [LARGE SCALE GENOMIC DNA]</scope>
    <source>
        <strain evidence="2 3">ATCC 28783</strain>
    </source>
</reference>
<dbReference type="EMBL" id="SDIL01000005">
    <property type="protein sequence ID" value="RXK41827.1"/>
    <property type="molecule type" value="Genomic_DNA"/>
</dbReference>
<evidence type="ECO:0000313" key="3">
    <source>
        <dbReference type="Proteomes" id="UP000289152"/>
    </source>
</evidence>
<dbReference type="VEuPathDB" id="FungiDB:TREMEDRAFT_60513"/>
<name>A0A4V1M4W9_TREME</name>
<feature type="compositionally biased region" description="Low complexity" evidence="1">
    <location>
        <begin position="251"/>
        <end position="262"/>
    </location>
</feature>
<sequence length="955" mass="104562">MAADIGSWITKAVLQHDRAHGANLSVPWQGSRFCQVIEFHTYRDSNNPHAQIRGVISDATHRVPVVFDVARTDQHETSICGVPSESLTSSLRAVFRLTSFRFHLNPPLTRGDDLELPQLELEILDWTVVTGDKNDPVFFEDADKVGRGRGDGEIQRVLRKWWFGESITDPSQAPTTQSVRRSQVIRRGVGQFEQFLQPYLFATDGKKPKPVPEWIFELPEDVENELERITVFGLDLHPPPSFSQLPDDEVPSGPSGSAESSAKLPPAGQLIPLSPETRSSLEHDPSHQTPLSHPQLSGISLQPIPTYTTSIEISSSIPVNSPHPGHVQDPSSFSPILVDDDTSSDGEIAVRPNVKYVKVKRGFFDFETLISPKTDHKTSSVHPRRQDPTEDESQLSDYEREQRRYAKSRALPLPEIENKTQSQQPSVPSQQGPQEDVSQSLSTSQKSAVEYSLSQYVNKQVNMLVLDPSVVRAELKHLPTPKKTTSSSPIDRSSLSPRRTQVNGHETQIIPAKRPGPREQPPSHPRSSSLGADNASSSSRRSPVRKKPKLQISSLDPSTQSTSPTPHSATSSASRPHLSQSLPPRANELEDARKDEFSSPIRVSSGEEKRGMLGRLVDWTLGRGSVNHNHVEVKQEAQVGPDDQDVTMETGSNDDKELYGLIEDDDGDPDDFSVMNGSDNGSVPIGRTVGMRTNAPSADSEDSEDDRSYVGKQTNNEARAVTDREDQRVPGDEDEDDGEDHVQSIGARESRGQADDLGDRADMKSVGNGGDDEGNEGYDAGEKDANNEEDLEEIPPNIPTSFDHTHALSSPIPSIPLPVPLESSGPHLMSIHEDESMETRSVVAQSHTSAVPLSTDPTQAATTLHEASSPPSHIQKPFPATPQAAVRHVVPLHIPSSAKSKDEMSTIAIPKTRTKLGGFKLDLNPPFGLPTSVVTKMASRATEVRSRASTRISRS</sequence>
<evidence type="ECO:0008006" key="4">
    <source>
        <dbReference type="Google" id="ProtNLM"/>
    </source>
</evidence>
<keyword evidence="3" id="KW-1185">Reference proteome</keyword>
<gene>
    <name evidence="2" type="ORF">M231_00826</name>
</gene>
<feature type="compositionally biased region" description="Low complexity" evidence="1">
    <location>
        <begin position="553"/>
        <end position="576"/>
    </location>
</feature>
<feature type="region of interest" description="Disordered" evidence="1">
    <location>
        <begin position="374"/>
        <end position="443"/>
    </location>
</feature>
<dbReference type="AlphaFoldDB" id="A0A4V1M4W9"/>
<feature type="region of interest" description="Disordered" evidence="1">
    <location>
        <begin position="315"/>
        <end position="346"/>
    </location>
</feature>
<proteinExistence type="predicted"/>
<protein>
    <recommendedName>
        <fullName evidence="4">Telomere replication protein EST3</fullName>
    </recommendedName>
</protein>
<feature type="compositionally biased region" description="Low complexity" evidence="1">
    <location>
        <begin position="421"/>
        <end position="434"/>
    </location>
</feature>